<feature type="domain" description="Transcription factor LuxR-like autoinducer-binding" evidence="4">
    <location>
        <begin position="23"/>
        <end position="111"/>
    </location>
</feature>
<evidence type="ECO:0000256" key="3">
    <source>
        <dbReference type="ARBA" id="ARBA00023163"/>
    </source>
</evidence>
<dbReference type="Gene3D" id="3.30.450.80">
    <property type="entry name" value="Transcription factor LuxR-like, autoinducer-binding domain"/>
    <property type="match status" value="1"/>
</dbReference>
<sequence>MFILNCNIRHSGWNLIIMPCVFVIPSPFTRPKISLRTTYPPAWVTHYQSENYFAIDPVLKPENFRQGHLHWDDVLFHEAQAMWDAAQRFGLRRGVTQCVMLPKPGAGLFIFLP</sequence>
<dbReference type="AlphaFoldDB" id="A0A447U159"/>
<name>A0A447U159_SALET</name>
<evidence type="ECO:0000256" key="2">
    <source>
        <dbReference type="ARBA" id="ARBA00023125"/>
    </source>
</evidence>
<proteinExistence type="predicted"/>
<evidence type="ECO:0000313" key="5">
    <source>
        <dbReference type="EMBL" id="VEB58057.1"/>
    </source>
</evidence>
<dbReference type="EMBL" id="LR134190">
    <property type="protein sequence ID" value="VEB58057.1"/>
    <property type="molecule type" value="Genomic_DNA"/>
</dbReference>
<gene>
    <name evidence="5" type="primary">sdiA_1</name>
    <name evidence="5" type="ORF">NCTC6754_05216</name>
</gene>
<keyword evidence="2" id="KW-0238">DNA-binding</keyword>
<organism evidence="5 6">
    <name type="scientific">Salmonella enterica I</name>
    <dbReference type="NCBI Taxonomy" id="59201"/>
    <lineage>
        <taxon>Bacteria</taxon>
        <taxon>Pseudomonadati</taxon>
        <taxon>Pseudomonadota</taxon>
        <taxon>Gammaproteobacteria</taxon>
        <taxon>Enterobacterales</taxon>
        <taxon>Enterobacteriaceae</taxon>
        <taxon>Salmonella</taxon>
    </lineage>
</organism>
<dbReference type="Proteomes" id="UP000269208">
    <property type="component" value="Chromosome"/>
</dbReference>
<evidence type="ECO:0000313" key="6">
    <source>
        <dbReference type="Proteomes" id="UP000269208"/>
    </source>
</evidence>
<evidence type="ECO:0000256" key="1">
    <source>
        <dbReference type="ARBA" id="ARBA00023015"/>
    </source>
</evidence>
<dbReference type="Pfam" id="PF03472">
    <property type="entry name" value="Autoind_bind"/>
    <property type="match status" value="1"/>
</dbReference>
<keyword evidence="3" id="KW-0804">Transcription</keyword>
<accession>A0A447U159</accession>
<dbReference type="InterPro" id="IPR036693">
    <property type="entry name" value="TF_LuxR_autoind-bd_dom_sf"/>
</dbReference>
<dbReference type="InterPro" id="IPR005143">
    <property type="entry name" value="TF_LuxR_autoind-bd_dom"/>
</dbReference>
<evidence type="ECO:0000259" key="4">
    <source>
        <dbReference type="Pfam" id="PF03472"/>
    </source>
</evidence>
<reference evidence="5 6" key="1">
    <citation type="submission" date="2018-12" db="EMBL/GenBank/DDBJ databases">
        <authorList>
            <consortium name="Pathogen Informatics"/>
        </authorList>
    </citation>
    <scope>NUCLEOTIDE SEQUENCE [LARGE SCALE GENOMIC DNA]</scope>
    <source>
        <strain evidence="5 6">NCTC6754</strain>
    </source>
</reference>
<dbReference type="SUPFAM" id="SSF75516">
    <property type="entry name" value="Pheromone-binding domain of LuxR-like quorum-sensing transcription factors"/>
    <property type="match status" value="1"/>
</dbReference>
<keyword evidence="1" id="KW-0805">Transcription regulation</keyword>
<protein>
    <submittedName>
        <fullName evidence="5">Transcriptional regulator</fullName>
    </submittedName>
</protein>
<dbReference type="GO" id="GO:0003677">
    <property type="term" value="F:DNA binding"/>
    <property type="evidence" value="ECO:0007669"/>
    <property type="project" value="UniProtKB-KW"/>
</dbReference>